<dbReference type="SUPFAM" id="SSF56219">
    <property type="entry name" value="DNase I-like"/>
    <property type="match status" value="1"/>
</dbReference>
<sequence>MNYFFSLLSSRRSQKRRRLKPARATFQVLEGRRLLVAVDLRFATYNVLNFDSASGNRQDEMEIVFEELDADVLVVQEVNTSAGAGILLDALNVNGTEYAQATFVDGPDTDQLLYYRTAKVSLVAQEYISTSLRSIGEYTLSVADTLLNVYSLHLKASSGASNEQQRLNEVTTLRDHLETLPADREFIVAGDMNIQSSSEAAYHKFVQSESNNDGRLEDLLPASLIGNWSANSTYASVHTQSPRTTQFGGGSNGGLDDRFDMIFTSFGLNNGAGLEYVADSQYVPGNDGNHFNQAITSGSNSSASPAVIQALHDASDHLPVVAEFEVISPIGVSITETGGSTSVSEDGTTDSYQLVLDSVPTSNVTVVVTPDSQIDIGNGAGVAVSLTFTPANAQSPQTINISAIDDAIVEGVHTSTITHSATSGDPDYDGIFVESLDVSISDNDGTTASGALLNEVYVNNPGTDSNLEFVELLAEPFSTFDDIWLLEIEGDGSAAGTVDNAQDLSSIVAGANGLVLLGDGYETSHPWTDEVSASTTIANLEGGSMENGTINFLLVSGFSGSVAMDLDANNDGTLDSTPWTVILDGIGWTDGGSSDHVYASVLLTQPGTPDAATRVFGDDLTGSTASWFNGDITSDVAYDGTNSSSNLPSGAIITPGNYNFGATAPGLTSVSVNKEGDTQRSTVDQLVLVFDGDVEFDSGAFNVIQRTDVDGTTTGTSVATSYTTAAVGGNTQVTITFDSMTRNAFGALVDGNYQLTVNGSNVRRTGTDLTLGSNYVYGDTAGEDFYSLYGDSNGDRTVNVFDLLALRQTYLAQAGDANYNASLDFDNNGIVNVVDLLRFRQNYNRSLNFGKSFKSGDSGKSDAPETVIKPPSTAAIAEPYRRPGGSRGQKI</sequence>
<dbReference type="GO" id="GO:0004527">
    <property type="term" value="F:exonuclease activity"/>
    <property type="evidence" value="ECO:0007669"/>
    <property type="project" value="UniProtKB-KW"/>
</dbReference>
<dbReference type="InterPro" id="IPR036439">
    <property type="entry name" value="Dockerin_dom_sf"/>
</dbReference>
<dbReference type="RefSeq" id="WP_148618875.1">
    <property type="nucleotide sequence ID" value="NZ_CP042912.1"/>
</dbReference>
<dbReference type="STRING" id="980251.GCA_001642875_03990"/>
<dbReference type="SUPFAM" id="SSF63446">
    <property type="entry name" value="Type I dockerin domain"/>
    <property type="match status" value="1"/>
</dbReference>
<dbReference type="PROSITE" id="PS00018">
    <property type="entry name" value="EF_HAND_1"/>
    <property type="match status" value="1"/>
</dbReference>
<dbReference type="PROSITE" id="PS51766">
    <property type="entry name" value="DOCKERIN"/>
    <property type="match status" value="1"/>
</dbReference>
<dbReference type="OrthoDB" id="287716at2"/>
<evidence type="ECO:0000313" key="4">
    <source>
        <dbReference type="Proteomes" id="UP000322214"/>
    </source>
</evidence>
<dbReference type="EMBL" id="CP042912">
    <property type="protein sequence ID" value="QEG23077.1"/>
    <property type="molecule type" value="Genomic_DNA"/>
</dbReference>
<dbReference type="GO" id="GO:0004553">
    <property type="term" value="F:hydrolase activity, hydrolyzing O-glycosyl compounds"/>
    <property type="evidence" value="ECO:0007669"/>
    <property type="project" value="InterPro"/>
</dbReference>
<dbReference type="AlphaFoldDB" id="A0A5B9P8M0"/>
<name>A0A5B9P8M0_9BACT</name>
<evidence type="ECO:0000256" key="1">
    <source>
        <dbReference type="SAM" id="MobiDB-lite"/>
    </source>
</evidence>
<dbReference type="Pfam" id="PF03372">
    <property type="entry name" value="Exo_endo_phos"/>
    <property type="match status" value="1"/>
</dbReference>
<dbReference type="InterPro" id="IPR002105">
    <property type="entry name" value="Dockerin_1_rpt"/>
</dbReference>
<protein>
    <submittedName>
        <fullName evidence="3">Endonuclease/Exonuclease/phosphatase family protein</fullName>
    </submittedName>
</protein>
<keyword evidence="3" id="KW-0540">Nuclease</keyword>
<dbReference type="InterPro" id="IPR016134">
    <property type="entry name" value="Dockerin_dom"/>
</dbReference>
<dbReference type="Gene3D" id="1.10.1330.10">
    <property type="entry name" value="Dockerin domain"/>
    <property type="match status" value="1"/>
</dbReference>
<dbReference type="Proteomes" id="UP000322214">
    <property type="component" value="Chromosome"/>
</dbReference>
<proteinExistence type="predicted"/>
<dbReference type="Gene3D" id="3.60.10.10">
    <property type="entry name" value="Endonuclease/exonuclease/phosphatase"/>
    <property type="match status" value="1"/>
</dbReference>
<organism evidence="3 4">
    <name type="scientific">Mariniblastus fucicola</name>
    <dbReference type="NCBI Taxonomy" id="980251"/>
    <lineage>
        <taxon>Bacteria</taxon>
        <taxon>Pseudomonadati</taxon>
        <taxon>Planctomycetota</taxon>
        <taxon>Planctomycetia</taxon>
        <taxon>Pirellulales</taxon>
        <taxon>Pirellulaceae</taxon>
        <taxon>Mariniblastus</taxon>
    </lineage>
</organism>
<keyword evidence="3" id="KW-0255">Endonuclease</keyword>
<feature type="domain" description="Dockerin" evidence="2">
    <location>
        <begin position="785"/>
        <end position="852"/>
    </location>
</feature>
<keyword evidence="4" id="KW-1185">Reference proteome</keyword>
<dbReference type="InterPro" id="IPR018247">
    <property type="entry name" value="EF_Hand_1_Ca_BS"/>
</dbReference>
<evidence type="ECO:0000313" key="3">
    <source>
        <dbReference type="EMBL" id="QEG23077.1"/>
    </source>
</evidence>
<dbReference type="KEGG" id="mff:MFFC18_29690"/>
<dbReference type="InterPro" id="IPR036691">
    <property type="entry name" value="Endo/exonu/phosph_ase_sf"/>
</dbReference>
<dbReference type="GO" id="GO:0000272">
    <property type="term" value="P:polysaccharide catabolic process"/>
    <property type="evidence" value="ECO:0007669"/>
    <property type="project" value="InterPro"/>
</dbReference>
<accession>A0A5B9P8M0</accession>
<dbReference type="GO" id="GO:0004519">
    <property type="term" value="F:endonuclease activity"/>
    <property type="evidence" value="ECO:0007669"/>
    <property type="project" value="UniProtKB-KW"/>
</dbReference>
<evidence type="ECO:0000259" key="2">
    <source>
        <dbReference type="PROSITE" id="PS51766"/>
    </source>
</evidence>
<keyword evidence="3" id="KW-0269">Exonuclease</keyword>
<feature type="region of interest" description="Disordered" evidence="1">
    <location>
        <begin position="852"/>
        <end position="891"/>
    </location>
</feature>
<gene>
    <name evidence="3" type="ORF">MFFC18_29690</name>
</gene>
<reference evidence="3 4" key="1">
    <citation type="submission" date="2019-08" db="EMBL/GenBank/DDBJ databases">
        <title>Deep-cultivation of Planctomycetes and their phenomic and genomic characterization uncovers novel biology.</title>
        <authorList>
            <person name="Wiegand S."/>
            <person name="Jogler M."/>
            <person name="Boedeker C."/>
            <person name="Pinto D."/>
            <person name="Vollmers J."/>
            <person name="Rivas-Marin E."/>
            <person name="Kohn T."/>
            <person name="Peeters S.H."/>
            <person name="Heuer A."/>
            <person name="Rast P."/>
            <person name="Oberbeckmann S."/>
            <person name="Bunk B."/>
            <person name="Jeske O."/>
            <person name="Meyerdierks A."/>
            <person name="Storesund J.E."/>
            <person name="Kallscheuer N."/>
            <person name="Luecker S."/>
            <person name="Lage O.M."/>
            <person name="Pohl T."/>
            <person name="Merkel B.J."/>
            <person name="Hornburger P."/>
            <person name="Mueller R.-W."/>
            <person name="Bruemmer F."/>
            <person name="Labrenz M."/>
            <person name="Spormann A.M."/>
            <person name="Op den Camp H."/>
            <person name="Overmann J."/>
            <person name="Amann R."/>
            <person name="Jetten M.S.M."/>
            <person name="Mascher T."/>
            <person name="Medema M.H."/>
            <person name="Devos D.P."/>
            <person name="Kaster A.-K."/>
            <person name="Ovreas L."/>
            <person name="Rohde M."/>
            <person name="Galperin M.Y."/>
            <person name="Jogler C."/>
        </authorList>
    </citation>
    <scope>NUCLEOTIDE SEQUENCE [LARGE SCALE GENOMIC DNA]</scope>
    <source>
        <strain evidence="3 4">FC18</strain>
    </source>
</reference>
<keyword evidence="3" id="KW-0378">Hydrolase</keyword>
<dbReference type="InterPro" id="IPR005135">
    <property type="entry name" value="Endo/exonuclease/phosphatase"/>
</dbReference>
<dbReference type="Pfam" id="PF00404">
    <property type="entry name" value="Dockerin_1"/>
    <property type="match status" value="1"/>
</dbReference>